<evidence type="ECO:0000313" key="2">
    <source>
        <dbReference type="EMBL" id="KAF2576953.1"/>
    </source>
</evidence>
<gene>
    <name evidence="2" type="ORF">F2Q68_00002100</name>
    <name evidence="3" type="ORF">F2Q70_00009033</name>
</gene>
<dbReference type="EMBL" id="QGKY02000089">
    <property type="protein sequence ID" value="KAF2612898.1"/>
    <property type="molecule type" value="Genomic_DNA"/>
</dbReference>
<evidence type="ECO:0000256" key="1">
    <source>
        <dbReference type="SAM" id="MobiDB-lite"/>
    </source>
</evidence>
<proteinExistence type="predicted"/>
<sequence length="357" mass="39701">MGDHDNQDNLAAAMALMQQQMLQMQQTMQAREQAFQKAAEHAAQQQQQQGAFALIKNMASSSANKNPEADCSTKVNSVDTSKIDELSAKVDQLIMINQNHVFIIEESSLEQSAKDTASDTDKPAEDQQENNQQTAPIITTAPQDELKHLAMMMQQLLQGQQVQGKELNQVTTNINTRMNNMFNDLSTKYDNVASHMRQLDIQISQIAEIVRRQQGSLSGKTETNPKECNAVALRSGRQLTEPVPKRFTTAEKGKQKESEQSPLDVSVAENETEQPAEADPLIQDLHAEPVTCPRIHTKEDLNIKLPLIDVNQMIPSMRSLMKGLVSRKKSGDNDVMMVSKECSAVLQKKPIKNLAPN</sequence>
<feature type="compositionally biased region" description="Basic and acidic residues" evidence="1">
    <location>
        <begin position="248"/>
        <end position="259"/>
    </location>
</feature>
<protein>
    <submittedName>
        <fullName evidence="2">Uncharacterized protein</fullName>
    </submittedName>
</protein>
<feature type="compositionally biased region" description="Basic and acidic residues" evidence="1">
    <location>
        <begin position="112"/>
        <end position="125"/>
    </location>
</feature>
<accession>A0A8S9J622</accession>
<evidence type="ECO:0000313" key="4">
    <source>
        <dbReference type="Proteomes" id="UP000712281"/>
    </source>
</evidence>
<dbReference type="AlphaFoldDB" id="A0A8S9J622"/>
<feature type="region of interest" description="Disordered" evidence="1">
    <location>
        <begin position="110"/>
        <end position="135"/>
    </location>
</feature>
<name>A0A8S9J622_BRACR</name>
<reference evidence="2" key="1">
    <citation type="submission" date="2019-12" db="EMBL/GenBank/DDBJ databases">
        <title>Genome sequencing and annotation of Brassica cretica.</title>
        <authorList>
            <person name="Studholme D.J."/>
            <person name="Sarris P.F."/>
        </authorList>
    </citation>
    <scope>NUCLEOTIDE SEQUENCE</scope>
    <source>
        <strain evidence="2">PFS-001/15</strain>
        <strain evidence="3">PFS-102/07</strain>
        <tissue evidence="2">Leaf</tissue>
    </source>
</reference>
<dbReference type="Proteomes" id="UP000712281">
    <property type="component" value="Unassembled WGS sequence"/>
</dbReference>
<evidence type="ECO:0000313" key="3">
    <source>
        <dbReference type="EMBL" id="KAF2612898.1"/>
    </source>
</evidence>
<dbReference type="EMBL" id="QGKW02001660">
    <property type="protein sequence ID" value="KAF2576953.1"/>
    <property type="molecule type" value="Genomic_DNA"/>
</dbReference>
<comment type="caution">
    <text evidence="2">The sequence shown here is derived from an EMBL/GenBank/DDBJ whole genome shotgun (WGS) entry which is preliminary data.</text>
</comment>
<feature type="region of interest" description="Disordered" evidence="1">
    <location>
        <begin position="238"/>
        <end position="280"/>
    </location>
</feature>
<organism evidence="2 4">
    <name type="scientific">Brassica cretica</name>
    <name type="common">Mustard</name>
    <dbReference type="NCBI Taxonomy" id="69181"/>
    <lineage>
        <taxon>Eukaryota</taxon>
        <taxon>Viridiplantae</taxon>
        <taxon>Streptophyta</taxon>
        <taxon>Embryophyta</taxon>
        <taxon>Tracheophyta</taxon>
        <taxon>Spermatophyta</taxon>
        <taxon>Magnoliopsida</taxon>
        <taxon>eudicotyledons</taxon>
        <taxon>Gunneridae</taxon>
        <taxon>Pentapetalae</taxon>
        <taxon>rosids</taxon>
        <taxon>malvids</taxon>
        <taxon>Brassicales</taxon>
        <taxon>Brassicaceae</taxon>
        <taxon>Brassiceae</taxon>
        <taxon>Brassica</taxon>
    </lineage>
</organism>